<feature type="transmembrane region" description="Helical" evidence="1">
    <location>
        <begin position="37"/>
        <end position="58"/>
    </location>
</feature>
<protein>
    <submittedName>
        <fullName evidence="2">Uncharacterized protein</fullName>
    </submittedName>
</protein>
<evidence type="ECO:0000313" key="2">
    <source>
        <dbReference type="EMBL" id="CAD8870368.1"/>
    </source>
</evidence>
<dbReference type="EMBL" id="HBFQ01063200">
    <property type="protein sequence ID" value="CAD8870368.1"/>
    <property type="molecule type" value="Transcribed_RNA"/>
</dbReference>
<keyword evidence="1" id="KW-0812">Transmembrane</keyword>
<keyword evidence="1" id="KW-1133">Transmembrane helix</keyword>
<gene>
    <name evidence="2" type="ORF">NSCI0253_LOCUS44725</name>
</gene>
<feature type="transmembrane region" description="Helical" evidence="1">
    <location>
        <begin position="64"/>
        <end position="93"/>
    </location>
</feature>
<keyword evidence="1" id="KW-0472">Membrane</keyword>
<evidence type="ECO:0000256" key="1">
    <source>
        <dbReference type="SAM" id="Phobius"/>
    </source>
</evidence>
<accession>A0A7S1B095</accession>
<sequence>MVFFRCVYEFDIIGVCLHVLYLPVGVYAYMQHLNVTYIFLWGILCLGSFLYDIIKIIFPSFADIFTITLVNALVLGLIPIASASGVIFSIAVVKDYQKKRSELPWEAGKTYGTVKNTLPFDTNASLQQYMSTHFNSSKYVQKAAPPVSVTTNPFLTRV</sequence>
<feature type="transmembrane region" description="Helical" evidence="1">
    <location>
        <begin position="12"/>
        <end position="30"/>
    </location>
</feature>
<name>A0A7S1B095_NOCSC</name>
<proteinExistence type="predicted"/>
<reference evidence="2" key="1">
    <citation type="submission" date="2021-01" db="EMBL/GenBank/DDBJ databases">
        <authorList>
            <person name="Corre E."/>
            <person name="Pelletier E."/>
            <person name="Niang G."/>
            <person name="Scheremetjew M."/>
            <person name="Finn R."/>
            <person name="Kale V."/>
            <person name="Holt S."/>
            <person name="Cochrane G."/>
            <person name="Meng A."/>
            <person name="Brown T."/>
            <person name="Cohen L."/>
        </authorList>
    </citation>
    <scope>NUCLEOTIDE SEQUENCE</scope>
</reference>
<dbReference type="AlphaFoldDB" id="A0A7S1B095"/>
<organism evidence="2">
    <name type="scientific">Noctiluca scintillans</name>
    <name type="common">Sea sparkle</name>
    <name type="synonym">Red tide dinoflagellate</name>
    <dbReference type="NCBI Taxonomy" id="2966"/>
    <lineage>
        <taxon>Eukaryota</taxon>
        <taxon>Sar</taxon>
        <taxon>Alveolata</taxon>
        <taxon>Dinophyceae</taxon>
        <taxon>Noctilucales</taxon>
        <taxon>Noctilucaceae</taxon>
        <taxon>Noctiluca</taxon>
    </lineage>
</organism>